<dbReference type="SMART" id="SM00388">
    <property type="entry name" value="HisKA"/>
    <property type="match status" value="1"/>
</dbReference>
<dbReference type="InterPro" id="IPR050736">
    <property type="entry name" value="Sensor_HK_Regulatory"/>
</dbReference>
<dbReference type="EC" id="2.7.13.3" evidence="2"/>
<feature type="transmembrane region" description="Helical" evidence="8">
    <location>
        <begin position="321"/>
        <end position="341"/>
    </location>
</feature>
<dbReference type="PANTHER" id="PTHR43711:SF1">
    <property type="entry name" value="HISTIDINE KINASE 1"/>
    <property type="match status" value="1"/>
</dbReference>
<keyword evidence="11" id="KW-1185">Reference proteome</keyword>
<dbReference type="InterPro" id="IPR005467">
    <property type="entry name" value="His_kinase_dom"/>
</dbReference>
<feature type="domain" description="Histidine kinase" evidence="9">
    <location>
        <begin position="491"/>
        <end position="706"/>
    </location>
</feature>
<organism evidence="10 11">
    <name type="scientific">Novispirillum itersonii</name>
    <name type="common">Aquaspirillum itersonii</name>
    <dbReference type="NCBI Taxonomy" id="189"/>
    <lineage>
        <taxon>Bacteria</taxon>
        <taxon>Pseudomonadati</taxon>
        <taxon>Pseudomonadota</taxon>
        <taxon>Alphaproteobacteria</taxon>
        <taxon>Rhodospirillales</taxon>
        <taxon>Novispirillaceae</taxon>
        <taxon>Novispirillum</taxon>
    </lineage>
</organism>
<evidence type="ECO:0000256" key="2">
    <source>
        <dbReference type="ARBA" id="ARBA00012438"/>
    </source>
</evidence>
<name>A0A7W9ZIX1_NOVIT</name>
<dbReference type="Proteomes" id="UP000544872">
    <property type="component" value="Unassembled WGS sequence"/>
</dbReference>
<feature type="transmembrane region" description="Helical" evidence="8">
    <location>
        <begin position="290"/>
        <end position="309"/>
    </location>
</feature>
<dbReference type="Gene3D" id="1.10.287.130">
    <property type="match status" value="1"/>
</dbReference>
<feature type="transmembrane region" description="Helical" evidence="8">
    <location>
        <begin position="253"/>
        <end position="270"/>
    </location>
</feature>
<feature type="transmembrane region" description="Helical" evidence="8">
    <location>
        <begin position="374"/>
        <end position="390"/>
    </location>
</feature>
<evidence type="ECO:0000256" key="7">
    <source>
        <dbReference type="SAM" id="Coils"/>
    </source>
</evidence>
<dbReference type="FunFam" id="3.30.565.10:FF:000006">
    <property type="entry name" value="Sensor histidine kinase WalK"/>
    <property type="match status" value="1"/>
</dbReference>
<keyword evidence="4" id="KW-0808">Transferase</keyword>
<dbReference type="InterPro" id="IPR004358">
    <property type="entry name" value="Sig_transdc_His_kin-like_C"/>
</dbReference>
<dbReference type="CDD" id="cd00075">
    <property type="entry name" value="HATPase"/>
    <property type="match status" value="1"/>
</dbReference>
<evidence type="ECO:0000256" key="8">
    <source>
        <dbReference type="SAM" id="Phobius"/>
    </source>
</evidence>
<dbReference type="InterPro" id="IPR036890">
    <property type="entry name" value="HATPase_C_sf"/>
</dbReference>
<evidence type="ECO:0000256" key="4">
    <source>
        <dbReference type="ARBA" id="ARBA00022679"/>
    </source>
</evidence>
<dbReference type="InterPro" id="IPR003594">
    <property type="entry name" value="HATPase_dom"/>
</dbReference>
<feature type="transmembrane region" description="Helical" evidence="8">
    <location>
        <begin position="225"/>
        <end position="246"/>
    </location>
</feature>
<dbReference type="Pfam" id="PF07695">
    <property type="entry name" value="7TMR-DISM_7TM"/>
    <property type="match status" value="1"/>
</dbReference>
<sequence>MADRKRERDRVYQEYRRRKGSPAAAFHRMVKIALMILLWVGYGAPSAHAVEPSSSPRPETLVLLDGQTAAQSMAGVFSMLRDPGGALTLDDVIAAQAGATMTPLPGFLSLGFTGDVVWLHARISSGASRRMTWVMELRPPFTDHLALYAGPPGQGADGFRLNRFGDQEPLSGRTLRTAHFTSILTLDPGEVRDLYIRISTSGAVVLRGSISDINVFTAANTREDLVMGAVYGTFALIFLMNLMYFLWLRDSWYVLYGIYVAFSGLAYFSLSGYMPFLFGDVSVLFVNQAYSIPMMLSSLFGGLFGIAYLRLKQQMPWVYRAIAVMIGVYAVGAVCSAAGYYAAVAPVILPVMIVHIYLCVGAGLVLYRRGYRPAGVFTVAFVLLALGGVLNTSRTLGFLDSSLLTDNSTLIGMSAHMVMMTLGLAMRVREAEAERTQAQSDLAALARSSERKAMQLVEERTRELAMAKEQLEASLRAERQAIADQIRFIDMISHEYRTPVSVLNSSLDTLALRLPETGMDGGRVLERMRRAMRRLTEVIEVGLQQQRMDGHVMRLYPVNTDLQSLVMDVVQAFRTQSPEREIRLSGLRESPPTVIADEEMMETLFRNLIGNALKYSPAETVVDVRLSDEDGMVLVEVEDRGRGIPEQDLPRIFEKYARGSNTQGVPGTGFGLYMARKLVNLHGGTIRIFSRLGAGTTVRVGLPRAEAEPLSLPEAG</sequence>
<dbReference type="CDD" id="cd00082">
    <property type="entry name" value="HisKA"/>
    <property type="match status" value="1"/>
</dbReference>
<evidence type="ECO:0000256" key="3">
    <source>
        <dbReference type="ARBA" id="ARBA00022553"/>
    </source>
</evidence>
<evidence type="ECO:0000256" key="6">
    <source>
        <dbReference type="ARBA" id="ARBA00023012"/>
    </source>
</evidence>
<dbReference type="PRINTS" id="PR00344">
    <property type="entry name" value="BCTRLSENSOR"/>
</dbReference>
<evidence type="ECO:0000259" key="9">
    <source>
        <dbReference type="PROSITE" id="PS50109"/>
    </source>
</evidence>
<keyword evidence="8" id="KW-1133">Transmembrane helix</keyword>
<dbReference type="PROSITE" id="PS50109">
    <property type="entry name" value="HIS_KIN"/>
    <property type="match status" value="1"/>
</dbReference>
<dbReference type="Gene3D" id="2.60.40.2380">
    <property type="match status" value="1"/>
</dbReference>
<protein>
    <recommendedName>
        <fullName evidence="2">histidine kinase</fullName>
        <ecNumber evidence="2">2.7.13.3</ecNumber>
    </recommendedName>
</protein>
<dbReference type="EMBL" id="JACIIX010000021">
    <property type="protein sequence ID" value="MBB6212318.1"/>
    <property type="molecule type" value="Genomic_DNA"/>
</dbReference>
<dbReference type="RefSeq" id="WP_184266096.1">
    <property type="nucleotide sequence ID" value="NZ_JACIIX010000021.1"/>
</dbReference>
<evidence type="ECO:0000256" key="5">
    <source>
        <dbReference type="ARBA" id="ARBA00022777"/>
    </source>
</evidence>
<dbReference type="Gene3D" id="3.30.565.10">
    <property type="entry name" value="Histidine kinase-like ATPase, C-terminal domain"/>
    <property type="match status" value="1"/>
</dbReference>
<dbReference type="Pfam" id="PF02518">
    <property type="entry name" value="HATPase_c"/>
    <property type="match status" value="1"/>
</dbReference>
<keyword evidence="7" id="KW-0175">Coiled coil</keyword>
<dbReference type="SMART" id="SM00387">
    <property type="entry name" value="HATPase_c"/>
    <property type="match status" value="1"/>
</dbReference>
<dbReference type="SUPFAM" id="SSF55874">
    <property type="entry name" value="ATPase domain of HSP90 chaperone/DNA topoisomerase II/histidine kinase"/>
    <property type="match status" value="1"/>
</dbReference>
<dbReference type="PANTHER" id="PTHR43711">
    <property type="entry name" value="TWO-COMPONENT HISTIDINE KINASE"/>
    <property type="match status" value="1"/>
</dbReference>
<dbReference type="InterPro" id="IPR011623">
    <property type="entry name" value="7TMR_DISM_rcpt_extracell_dom1"/>
</dbReference>
<accession>A0A7W9ZIX1</accession>
<dbReference type="AlphaFoldDB" id="A0A7W9ZIX1"/>
<keyword evidence="3" id="KW-0597">Phosphoprotein</keyword>
<reference evidence="10 11" key="1">
    <citation type="submission" date="2020-08" db="EMBL/GenBank/DDBJ databases">
        <title>Genomic Encyclopedia of Type Strains, Phase IV (KMG-IV): sequencing the most valuable type-strain genomes for metagenomic binning, comparative biology and taxonomic classification.</title>
        <authorList>
            <person name="Goeker M."/>
        </authorList>
    </citation>
    <scope>NUCLEOTIDE SEQUENCE [LARGE SCALE GENOMIC DNA]</scope>
    <source>
        <strain evidence="10 11">DSM 11590</strain>
    </source>
</reference>
<evidence type="ECO:0000313" key="10">
    <source>
        <dbReference type="EMBL" id="MBB6212318.1"/>
    </source>
</evidence>
<keyword evidence="8" id="KW-0472">Membrane</keyword>
<dbReference type="GO" id="GO:0000155">
    <property type="term" value="F:phosphorelay sensor kinase activity"/>
    <property type="evidence" value="ECO:0007669"/>
    <property type="project" value="InterPro"/>
</dbReference>
<dbReference type="SUPFAM" id="SSF47384">
    <property type="entry name" value="Homodimeric domain of signal transducing histidine kinase"/>
    <property type="match status" value="1"/>
</dbReference>
<feature type="transmembrane region" description="Helical" evidence="8">
    <location>
        <begin position="347"/>
        <end position="367"/>
    </location>
</feature>
<comment type="caution">
    <text evidence="10">The sequence shown here is derived from an EMBL/GenBank/DDBJ whole genome shotgun (WGS) entry which is preliminary data.</text>
</comment>
<dbReference type="InterPro" id="IPR003661">
    <property type="entry name" value="HisK_dim/P_dom"/>
</dbReference>
<feature type="coiled-coil region" evidence="7">
    <location>
        <begin position="428"/>
        <end position="477"/>
    </location>
</feature>
<gene>
    <name evidence="10" type="ORF">FHS48_003768</name>
</gene>
<evidence type="ECO:0000256" key="1">
    <source>
        <dbReference type="ARBA" id="ARBA00000085"/>
    </source>
</evidence>
<comment type="catalytic activity">
    <reaction evidence="1">
        <text>ATP + protein L-histidine = ADP + protein N-phospho-L-histidine.</text>
        <dbReference type="EC" id="2.7.13.3"/>
    </reaction>
</comment>
<evidence type="ECO:0000313" key="11">
    <source>
        <dbReference type="Proteomes" id="UP000544872"/>
    </source>
</evidence>
<keyword evidence="8" id="KW-0812">Transmembrane</keyword>
<proteinExistence type="predicted"/>
<dbReference type="InterPro" id="IPR011622">
    <property type="entry name" value="7TMR_DISM_rcpt_extracell_dom2"/>
</dbReference>
<dbReference type="InterPro" id="IPR036097">
    <property type="entry name" value="HisK_dim/P_sf"/>
</dbReference>
<keyword evidence="6" id="KW-0902">Two-component regulatory system</keyword>
<keyword evidence="5 10" id="KW-0418">Kinase</keyword>
<dbReference type="Pfam" id="PF07696">
    <property type="entry name" value="7TMR-DISMED2"/>
    <property type="match status" value="1"/>
</dbReference>